<name>A0AAD5V325_9APHY</name>
<organism evidence="1 2">
    <name type="scientific">Meripilus lineatus</name>
    <dbReference type="NCBI Taxonomy" id="2056292"/>
    <lineage>
        <taxon>Eukaryota</taxon>
        <taxon>Fungi</taxon>
        <taxon>Dikarya</taxon>
        <taxon>Basidiomycota</taxon>
        <taxon>Agaricomycotina</taxon>
        <taxon>Agaricomycetes</taxon>
        <taxon>Polyporales</taxon>
        <taxon>Meripilaceae</taxon>
        <taxon>Meripilus</taxon>
    </lineage>
</organism>
<dbReference type="Proteomes" id="UP001212997">
    <property type="component" value="Unassembled WGS sequence"/>
</dbReference>
<keyword evidence="2" id="KW-1185">Reference proteome</keyword>
<gene>
    <name evidence="1" type="ORF">NLI96_g5325</name>
</gene>
<proteinExistence type="predicted"/>
<reference evidence="1" key="1">
    <citation type="submission" date="2022-07" db="EMBL/GenBank/DDBJ databases">
        <title>Genome Sequence of Physisporinus lineatus.</title>
        <authorList>
            <person name="Buettner E."/>
        </authorList>
    </citation>
    <scope>NUCLEOTIDE SEQUENCE</scope>
    <source>
        <strain evidence="1">VT162</strain>
    </source>
</reference>
<accession>A0AAD5V325</accession>
<evidence type="ECO:0000313" key="1">
    <source>
        <dbReference type="EMBL" id="KAJ3484908.1"/>
    </source>
</evidence>
<dbReference type="EMBL" id="JANAWD010000171">
    <property type="protein sequence ID" value="KAJ3484908.1"/>
    <property type="molecule type" value="Genomic_DNA"/>
</dbReference>
<sequence>MGPGKLLHTEREKVTTLLLTPQVDIMASLSKMPLALQSVGRHVRTCLSKLRMLPRTLERSKTMGTGAILQHEESKASS</sequence>
<evidence type="ECO:0000313" key="2">
    <source>
        <dbReference type="Proteomes" id="UP001212997"/>
    </source>
</evidence>
<comment type="caution">
    <text evidence="1">The sequence shown here is derived from an EMBL/GenBank/DDBJ whole genome shotgun (WGS) entry which is preliminary data.</text>
</comment>
<protein>
    <submittedName>
        <fullName evidence="1">Uncharacterized protein</fullName>
    </submittedName>
</protein>
<dbReference type="AlphaFoldDB" id="A0AAD5V325"/>